<reference evidence="1" key="1">
    <citation type="submission" date="2022-06" db="EMBL/GenBank/DDBJ databases">
        <title>Genome Sequence of Candolleomyces eurysporus.</title>
        <authorList>
            <person name="Buettner E."/>
        </authorList>
    </citation>
    <scope>NUCLEOTIDE SEQUENCE</scope>
    <source>
        <strain evidence="1">VTCC 930004</strain>
    </source>
</reference>
<organism evidence="1 2">
    <name type="scientific">Candolleomyces eurysporus</name>
    <dbReference type="NCBI Taxonomy" id="2828524"/>
    <lineage>
        <taxon>Eukaryota</taxon>
        <taxon>Fungi</taxon>
        <taxon>Dikarya</taxon>
        <taxon>Basidiomycota</taxon>
        <taxon>Agaricomycotina</taxon>
        <taxon>Agaricomycetes</taxon>
        <taxon>Agaricomycetidae</taxon>
        <taxon>Agaricales</taxon>
        <taxon>Agaricineae</taxon>
        <taxon>Psathyrellaceae</taxon>
        <taxon>Candolleomyces</taxon>
    </lineage>
</organism>
<proteinExistence type="predicted"/>
<protein>
    <submittedName>
        <fullName evidence="1">Uncharacterized protein</fullName>
    </submittedName>
</protein>
<dbReference type="AlphaFoldDB" id="A0A9W8JIC2"/>
<feature type="non-terminal residue" evidence="1">
    <location>
        <position position="141"/>
    </location>
</feature>
<gene>
    <name evidence="1" type="ORF">H1R20_g2958</name>
</gene>
<accession>A0A9W8JIC2</accession>
<name>A0A9W8JIC2_9AGAR</name>
<evidence type="ECO:0000313" key="1">
    <source>
        <dbReference type="EMBL" id="KAJ2934183.1"/>
    </source>
</evidence>
<keyword evidence="2" id="KW-1185">Reference proteome</keyword>
<sequence>MFKALKPLNCEAIQLACSAIKAREALGVDAVEEAIMQDDEDPTVQSHLNAVHQVWLFLIKAFSMLSTNAMLPQAAAAAYPLSSQDKKLISNMFIPVLKALHDENFNNQYNALISEIHSSLFTNHPYVNPNIRPSIPLAVQS</sequence>
<comment type="caution">
    <text evidence="1">The sequence shown here is derived from an EMBL/GenBank/DDBJ whole genome shotgun (WGS) entry which is preliminary data.</text>
</comment>
<dbReference type="Proteomes" id="UP001140091">
    <property type="component" value="Unassembled WGS sequence"/>
</dbReference>
<dbReference type="EMBL" id="JANBPK010000725">
    <property type="protein sequence ID" value="KAJ2934183.1"/>
    <property type="molecule type" value="Genomic_DNA"/>
</dbReference>
<evidence type="ECO:0000313" key="2">
    <source>
        <dbReference type="Proteomes" id="UP001140091"/>
    </source>
</evidence>